<accession>A0A1J1LLY1</accession>
<dbReference type="AlphaFoldDB" id="A0A1J1LLY1"/>
<proteinExistence type="predicted"/>
<keyword evidence="1" id="KW-0472">Membrane</keyword>
<keyword evidence="3" id="KW-1185">Reference proteome</keyword>
<evidence type="ECO:0000313" key="3">
    <source>
        <dbReference type="Proteomes" id="UP000184315"/>
    </source>
</evidence>
<gene>
    <name evidence="2" type="ORF">PL9214520026</name>
</gene>
<evidence type="ECO:0000256" key="1">
    <source>
        <dbReference type="SAM" id="Phobius"/>
    </source>
</evidence>
<feature type="transmembrane region" description="Helical" evidence="1">
    <location>
        <begin position="36"/>
        <end position="56"/>
    </location>
</feature>
<protein>
    <submittedName>
        <fullName evidence="2">Uncharacterized protein</fullName>
    </submittedName>
</protein>
<keyword evidence="1" id="KW-0812">Transmembrane</keyword>
<dbReference type="Proteomes" id="UP000184315">
    <property type="component" value="Unassembled WGS sequence"/>
</dbReference>
<organism evidence="2 3">
    <name type="scientific">Planktothrix tepida PCC 9214</name>
    <dbReference type="NCBI Taxonomy" id="671072"/>
    <lineage>
        <taxon>Bacteria</taxon>
        <taxon>Bacillati</taxon>
        <taxon>Cyanobacteriota</taxon>
        <taxon>Cyanophyceae</taxon>
        <taxon>Oscillatoriophycideae</taxon>
        <taxon>Oscillatoriales</taxon>
        <taxon>Microcoleaceae</taxon>
        <taxon>Planktothrix</taxon>
    </lineage>
</organism>
<dbReference type="EMBL" id="CZDF01000158">
    <property type="protein sequence ID" value="CUR33487.1"/>
    <property type="molecule type" value="Genomic_DNA"/>
</dbReference>
<reference evidence="3" key="1">
    <citation type="submission" date="2015-10" db="EMBL/GenBank/DDBJ databases">
        <authorList>
            <person name="Regsiter A."/>
            <person name="william w."/>
        </authorList>
    </citation>
    <scope>NUCLEOTIDE SEQUENCE [LARGE SCALE GENOMIC DNA]</scope>
</reference>
<keyword evidence="1" id="KW-1133">Transmembrane helix</keyword>
<name>A0A1J1LLY1_9CYAN</name>
<sequence>MCIVLIIATIAAFIISLISALTIMQDNSWDSETHRLLLFVGFIGGIILVLTYKMILSC</sequence>
<evidence type="ECO:0000313" key="2">
    <source>
        <dbReference type="EMBL" id="CUR33487.1"/>
    </source>
</evidence>